<evidence type="ECO:0000259" key="1">
    <source>
        <dbReference type="Pfam" id="PF10551"/>
    </source>
</evidence>
<dbReference type="InterPro" id="IPR018289">
    <property type="entry name" value="MULE_transposase_dom"/>
</dbReference>
<protein>
    <recommendedName>
        <fullName evidence="1">MULE transposase domain-containing protein</fullName>
    </recommendedName>
</protein>
<reference evidence="2 3" key="1">
    <citation type="submission" date="2015-01" db="EMBL/GenBank/DDBJ databases">
        <title>Evolution of Trichinella species and genotypes.</title>
        <authorList>
            <person name="Korhonen P.K."/>
            <person name="Edoardo P."/>
            <person name="Giuseppe L.R."/>
            <person name="Gasser R.B."/>
        </authorList>
    </citation>
    <scope>NUCLEOTIDE SEQUENCE [LARGE SCALE GENOMIC DNA]</scope>
    <source>
        <strain evidence="2">ISS1029</strain>
    </source>
</reference>
<dbReference type="STRING" id="268475.A0A0V1GX45"/>
<feature type="domain" description="MULE transposase" evidence="1">
    <location>
        <begin position="5"/>
        <end position="74"/>
    </location>
</feature>
<evidence type="ECO:0000313" key="2">
    <source>
        <dbReference type="EMBL" id="KRZ02936.1"/>
    </source>
</evidence>
<dbReference type="OrthoDB" id="5844348at2759"/>
<gene>
    <name evidence="2" type="ORF">T11_1088</name>
</gene>
<dbReference type="Pfam" id="PF10551">
    <property type="entry name" value="MULE"/>
    <property type="match status" value="1"/>
</dbReference>
<keyword evidence="3" id="KW-1185">Reference proteome</keyword>
<sequence length="228" mass="26253">MRVKLLPVVYYLTVKKDLPTYSWIFEVLHSKAEELGIQLDPAKFVCDFETALIPAIQGNFPNTRVQGCFFHFCQGVLWQVGRLGLRTDYINNQKIRKKVKMLMPLAFLPTNLVPAGFEILNVGTSSQVEALFEYFQREWLPATKILLWNVHAVAVQTNNYLEVWHSRINKSARKHYLGFYQFLRLIIDEQGKPETVVRQMDDGYTWGSGSVRHCSLRSLTATGSCAYE</sequence>
<proteinExistence type="predicted"/>
<name>A0A0V1GX45_9BILA</name>
<comment type="caution">
    <text evidence="2">The sequence shown here is derived from an EMBL/GenBank/DDBJ whole genome shotgun (WGS) entry which is preliminary data.</text>
</comment>
<dbReference type="AlphaFoldDB" id="A0A0V1GX45"/>
<evidence type="ECO:0000313" key="3">
    <source>
        <dbReference type="Proteomes" id="UP000055024"/>
    </source>
</evidence>
<accession>A0A0V1GX45</accession>
<dbReference type="EMBL" id="JYDP01000210">
    <property type="protein sequence ID" value="KRZ02936.1"/>
    <property type="molecule type" value="Genomic_DNA"/>
</dbReference>
<organism evidence="2 3">
    <name type="scientific">Trichinella zimbabwensis</name>
    <dbReference type="NCBI Taxonomy" id="268475"/>
    <lineage>
        <taxon>Eukaryota</taxon>
        <taxon>Metazoa</taxon>
        <taxon>Ecdysozoa</taxon>
        <taxon>Nematoda</taxon>
        <taxon>Enoplea</taxon>
        <taxon>Dorylaimia</taxon>
        <taxon>Trichinellida</taxon>
        <taxon>Trichinellidae</taxon>
        <taxon>Trichinella</taxon>
    </lineage>
</organism>
<dbReference type="Proteomes" id="UP000055024">
    <property type="component" value="Unassembled WGS sequence"/>
</dbReference>